<dbReference type="VEuPathDB" id="VectorBase:LDEU010688"/>
<protein>
    <submittedName>
        <fullName evidence="1">Uncharacterized protein</fullName>
    </submittedName>
</protein>
<proteinExistence type="predicted"/>
<feature type="non-terminal residue" evidence="1">
    <location>
        <position position="35"/>
    </location>
</feature>
<gene>
    <name evidence="1" type="ORF">B4U80_06264</name>
</gene>
<dbReference type="AlphaFoldDB" id="A0A443S1K3"/>
<evidence type="ECO:0000313" key="1">
    <source>
        <dbReference type="EMBL" id="RWS21353.1"/>
    </source>
</evidence>
<reference evidence="1 2" key="1">
    <citation type="journal article" date="2018" name="Gigascience">
        <title>Genomes of trombidid mites reveal novel predicted allergens and laterally-transferred genes associated with secondary metabolism.</title>
        <authorList>
            <person name="Dong X."/>
            <person name="Chaisiri K."/>
            <person name="Xia D."/>
            <person name="Armstrong S.D."/>
            <person name="Fang Y."/>
            <person name="Donnelly M.J."/>
            <person name="Kadowaki T."/>
            <person name="McGarry J.W."/>
            <person name="Darby A.C."/>
            <person name="Makepeace B.L."/>
        </authorList>
    </citation>
    <scope>NUCLEOTIDE SEQUENCE [LARGE SCALE GENOMIC DNA]</scope>
    <source>
        <strain evidence="1">UoL-UT</strain>
    </source>
</reference>
<name>A0A443S1K3_9ACAR</name>
<keyword evidence="2" id="KW-1185">Reference proteome</keyword>
<evidence type="ECO:0000313" key="2">
    <source>
        <dbReference type="Proteomes" id="UP000288716"/>
    </source>
</evidence>
<dbReference type="EMBL" id="NCKV01012638">
    <property type="protein sequence ID" value="RWS21353.1"/>
    <property type="molecule type" value="Genomic_DNA"/>
</dbReference>
<dbReference type="OrthoDB" id="6430706at2759"/>
<sequence length="35" mass="3808">MDSNGKTLSKRFAPFNKGERLELICEVNGGKSPPS</sequence>
<comment type="caution">
    <text evidence="1">The sequence shown here is derived from an EMBL/GenBank/DDBJ whole genome shotgun (WGS) entry which is preliminary data.</text>
</comment>
<dbReference type="Proteomes" id="UP000288716">
    <property type="component" value="Unassembled WGS sequence"/>
</dbReference>
<organism evidence="1 2">
    <name type="scientific">Leptotrombidium deliense</name>
    <dbReference type="NCBI Taxonomy" id="299467"/>
    <lineage>
        <taxon>Eukaryota</taxon>
        <taxon>Metazoa</taxon>
        <taxon>Ecdysozoa</taxon>
        <taxon>Arthropoda</taxon>
        <taxon>Chelicerata</taxon>
        <taxon>Arachnida</taxon>
        <taxon>Acari</taxon>
        <taxon>Acariformes</taxon>
        <taxon>Trombidiformes</taxon>
        <taxon>Prostigmata</taxon>
        <taxon>Anystina</taxon>
        <taxon>Parasitengona</taxon>
        <taxon>Trombiculoidea</taxon>
        <taxon>Trombiculidae</taxon>
        <taxon>Leptotrombidium</taxon>
    </lineage>
</organism>
<accession>A0A443S1K3</accession>